<evidence type="ECO:0000313" key="3">
    <source>
        <dbReference type="Proteomes" id="UP000297861"/>
    </source>
</evidence>
<keyword evidence="3" id="KW-1185">Reference proteome</keyword>
<feature type="transmembrane region" description="Helical" evidence="1">
    <location>
        <begin position="172"/>
        <end position="191"/>
    </location>
</feature>
<feature type="transmembrane region" description="Helical" evidence="1">
    <location>
        <begin position="21"/>
        <end position="44"/>
    </location>
</feature>
<keyword evidence="1" id="KW-1133">Transmembrane helix</keyword>
<gene>
    <name evidence="2" type="ORF">E2605_02285</name>
</gene>
<dbReference type="RefSeq" id="WP_134435355.1">
    <property type="nucleotide sequence ID" value="NZ_SOML01000001.1"/>
</dbReference>
<evidence type="ECO:0000313" key="2">
    <source>
        <dbReference type="EMBL" id="TFD98935.1"/>
    </source>
</evidence>
<dbReference type="OrthoDB" id="1120881at2"/>
<reference evidence="2 3" key="1">
    <citation type="submission" date="2019-03" db="EMBL/GenBank/DDBJ databases">
        <title>San Antonio Military Medical Center submission to MRSN (WRAIR), pending publication.</title>
        <authorList>
            <person name="Blyth D.M."/>
            <person name="Mccarthy S.L."/>
            <person name="Schall S.E."/>
            <person name="Stam J.A."/>
            <person name="Ong A.C."/>
            <person name="Mcgann P.T."/>
        </authorList>
    </citation>
    <scope>NUCLEOTIDE SEQUENCE [LARGE SCALE GENOMIC DNA]</scope>
    <source>
        <strain evidence="2 3">MRSN571793</strain>
    </source>
</reference>
<feature type="transmembrane region" description="Helical" evidence="1">
    <location>
        <begin position="125"/>
        <end position="142"/>
    </location>
</feature>
<sequence>MSENIDDLRYIRSTMEKSSKFLTLSGISGVAAGCVALVGAMIAYKIVYDSLSVTGSMLTDLFILSALVLILSVALGVYFSWRKARKSGVKLFNGVSFGLFRDGGIPLVIGGVFCIILLYNDCPSLVATTMLIFYGIALIGFGARSYSDIRVLGACEILLGFIAGFIPQYGLLIWTIGFGLLHIIYGAYMYLKYDYKVQKK</sequence>
<dbReference type="STRING" id="1121485.GCA_000426485_00133"/>
<evidence type="ECO:0008006" key="4">
    <source>
        <dbReference type="Google" id="ProtNLM"/>
    </source>
</evidence>
<feature type="transmembrane region" description="Helical" evidence="1">
    <location>
        <begin position="99"/>
        <end position="119"/>
    </location>
</feature>
<accession>A0A4Y8L8J0</accession>
<proteinExistence type="predicted"/>
<dbReference type="Proteomes" id="UP000297861">
    <property type="component" value="Unassembled WGS sequence"/>
</dbReference>
<comment type="caution">
    <text evidence="2">The sequence shown here is derived from an EMBL/GenBank/DDBJ whole genome shotgun (WGS) entry which is preliminary data.</text>
</comment>
<keyword evidence="1" id="KW-0472">Membrane</keyword>
<organism evidence="2 3">
    <name type="scientific">Dysgonomonas capnocytophagoides</name>
    <dbReference type="NCBI Taxonomy" id="45254"/>
    <lineage>
        <taxon>Bacteria</taxon>
        <taxon>Pseudomonadati</taxon>
        <taxon>Bacteroidota</taxon>
        <taxon>Bacteroidia</taxon>
        <taxon>Bacteroidales</taxon>
        <taxon>Dysgonomonadaceae</taxon>
        <taxon>Dysgonomonas</taxon>
    </lineage>
</organism>
<evidence type="ECO:0000256" key="1">
    <source>
        <dbReference type="SAM" id="Phobius"/>
    </source>
</evidence>
<dbReference type="AlphaFoldDB" id="A0A4Y8L8J0"/>
<dbReference type="EMBL" id="SOML01000001">
    <property type="protein sequence ID" value="TFD98935.1"/>
    <property type="molecule type" value="Genomic_DNA"/>
</dbReference>
<keyword evidence="1" id="KW-0812">Transmembrane</keyword>
<feature type="transmembrane region" description="Helical" evidence="1">
    <location>
        <begin position="56"/>
        <end position="79"/>
    </location>
</feature>
<protein>
    <recommendedName>
        <fullName evidence="4">DUF308 domain-containing protein</fullName>
    </recommendedName>
</protein>
<feature type="transmembrane region" description="Helical" evidence="1">
    <location>
        <begin position="149"/>
        <end position="166"/>
    </location>
</feature>
<name>A0A4Y8L8J0_9BACT</name>